<evidence type="ECO:0000256" key="2">
    <source>
        <dbReference type="ARBA" id="ARBA00022475"/>
    </source>
</evidence>
<dbReference type="InterPro" id="IPR051449">
    <property type="entry name" value="ABC-2_transporter_component"/>
</dbReference>
<evidence type="ECO:0000256" key="3">
    <source>
        <dbReference type="ARBA" id="ARBA00022692"/>
    </source>
</evidence>
<evidence type="ECO:0000313" key="9">
    <source>
        <dbReference type="Proteomes" id="UP000240971"/>
    </source>
</evidence>
<dbReference type="Proteomes" id="UP000240971">
    <property type="component" value="Unassembled WGS sequence"/>
</dbReference>
<organism evidence="8 9">
    <name type="scientific">Chitinophaga niastensis</name>
    <dbReference type="NCBI Taxonomy" id="536980"/>
    <lineage>
        <taxon>Bacteria</taxon>
        <taxon>Pseudomonadati</taxon>
        <taxon>Bacteroidota</taxon>
        <taxon>Chitinophagia</taxon>
        <taxon>Chitinophagales</taxon>
        <taxon>Chitinophagaceae</taxon>
        <taxon>Chitinophaga</taxon>
    </lineage>
</organism>
<dbReference type="PANTHER" id="PTHR30294">
    <property type="entry name" value="MEMBRANE COMPONENT OF ABC TRANSPORTER YHHJ-RELATED"/>
    <property type="match status" value="1"/>
</dbReference>
<keyword evidence="5 6" id="KW-0472">Membrane</keyword>
<evidence type="ECO:0000256" key="1">
    <source>
        <dbReference type="ARBA" id="ARBA00004651"/>
    </source>
</evidence>
<dbReference type="Gene3D" id="3.40.1710.10">
    <property type="entry name" value="abc type-2 transporter like domain"/>
    <property type="match status" value="1"/>
</dbReference>
<sequence>MLRAIFKITIREWKRIFSLPEHYLVMLVLPPLLCFLYAYIYNGQFVKDQPVAIWDEAHSPLSRKFTFMLQETESINITQQVNNEAALEKMIQDGTVAAAIHFPARMDDHIKSRQPVYITVYTNTASVVTAKLIYKDAAKVLLTAGSGVILQKLVKTGMPTGKAMALVQPIKLSTYFLYNPRYSYQQYLVPGLIAVALQMMMIMVTVLVLNMEVKKGTIGALNILANGSASNILIGKTLAHLSIAWINYIMVTFILFPLMAAGQIGGSWGLFVIFTLLMLACISVGMTVSAIVDDVMVACDLGLFYTSPAFVFSGYTFPRWGIPWYDQYYAWIMPSTPFLDAFFKVYFMQLPLSYVYKEMGQLLLFVIITFPLAILFLQRKLNKLRLQHV</sequence>
<dbReference type="Pfam" id="PF12698">
    <property type="entry name" value="ABC2_membrane_3"/>
    <property type="match status" value="1"/>
</dbReference>
<comment type="subcellular location">
    <subcellularLocation>
        <location evidence="1">Cell membrane</location>
        <topology evidence="1">Multi-pass membrane protein</topology>
    </subcellularLocation>
</comment>
<keyword evidence="2" id="KW-1003">Cell membrane</keyword>
<dbReference type="GO" id="GO:0005886">
    <property type="term" value="C:plasma membrane"/>
    <property type="evidence" value="ECO:0007669"/>
    <property type="project" value="UniProtKB-SubCell"/>
</dbReference>
<dbReference type="EMBL" id="PYAW01000012">
    <property type="protein sequence ID" value="PSL42501.1"/>
    <property type="molecule type" value="Genomic_DNA"/>
</dbReference>
<dbReference type="GO" id="GO:0140359">
    <property type="term" value="F:ABC-type transporter activity"/>
    <property type="evidence" value="ECO:0007669"/>
    <property type="project" value="InterPro"/>
</dbReference>
<keyword evidence="9" id="KW-1185">Reference proteome</keyword>
<feature type="transmembrane region" description="Helical" evidence="6">
    <location>
        <begin position="359"/>
        <end position="377"/>
    </location>
</feature>
<evidence type="ECO:0000256" key="5">
    <source>
        <dbReference type="ARBA" id="ARBA00023136"/>
    </source>
</evidence>
<keyword evidence="4 6" id="KW-1133">Transmembrane helix</keyword>
<evidence type="ECO:0000256" key="4">
    <source>
        <dbReference type="ARBA" id="ARBA00022989"/>
    </source>
</evidence>
<reference evidence="8 9" key="1">
    <citation type="submission" date="2018-03" db="EMBL/GenBank/DDBJ databases">
        <title>Genomic Encyclopedia of Archaeal and Bacterial Type Strains, Phase II (KMG-II): from individual species to whole genera.</title>
        <authorList>
            <person name="Goeker M."/>
        </authorList>
    </citation>
    <scope>NUCLEOTIDE SEQUENCE [LARGE SCALE GENOMIC DNA]</scope>
    <source>
        <strain evidence="8 9">DSM 24859</strain>
    </source>
</reference>
<feature type="transmembrane region" description="Helical" evidence="6">
    <location>
        <begin position="268"/>
        <end position="289"/>
    </location>
</feature>
<dbReference type="InterPro" id="IPR013525">
    <property type="entry name" value="ABC2_TM"/>
</dbReference>
<feature type="domain" description="ABC-2 type transporter transmembrane" evidence="7">
    <location>
        <begin position="24"/>
        <end position="375"/>
    </location>
</feature>
<dbReference type="OrthoDB" id="9811522at2"/>
<gene>
    <name evidence="8" type="ORF">CLV51_11229</name>
</gene>
<keyword evidence="3 6" id="KW-0812">Transmembrane</keyword>
<protein>
    <submittedName>
        <fullName evidence="8">ABC-2 type transport system permease protein</fullName>
    </submittedName>
</protein>
<evidence type="ECO:0000259" key="7">
    <source>
        <dbReference type="Pfam" id="PF12698"/>
    </source>
</evidence>
<feature type="transmembrane region" description="Helical" evidence="6">
    <location>
        <begin position="21"/>
        <end position="40"/>
    </location>
</feature>
<name>A0A2P8H8I5_CHINA</name>
<evidence type="ECO:0000256" key="6">
    <source>
        <dbReference type="SAM" id="Phobius"/>
    </source>
</evidence>
<dbReference type="PANTHER" id="PTHR30294:SF46">
    <property type="entry name" value="ABC TRANSPORTER PERMEASE"/>
    <property type="match status" value="1"/>
</dbReference>
<accession>A0A2P8H8I5</accession>
<dbReference type="AlphaFoldDB" id="A0A2P8H8I5"/>
<comment type="caution">
    <text evidence="8">The sequence shown here is derived from an EMBL/GenBank/DDBJ whole genome shotgun (WGS) entry which is preliminary data.</text>
</comment>
<feature type="transmembrane region" description="Helical" evidence="6">
    <location>
        <begin position="295"/>
        <end position="316"/>
    </location>
</feature>
<evidence type="ECO:0000313" key="8">
    <source>
        <dbReference type="EMBL" id="PSL42501.1"/>
    </source>
</evidence>
<feature type="transmembrane region" description="Helical" evidence="6">
    <location>
        <begin position="240"/>
        <end position="261"/>
    </location>
</feature>
<proteinExistence type="predicted"/>
<feature type="transmembrane region" description="Helical" evidence="6">
    <location>
        <begin position="187"/>
        <end position="209"/>
    </location>
</feature>